<evidence type="ECO:0000256" key="1">
    <source>
        <dbReference type="SAM" id="Phobius"/>
    </source>
</evidence>
<evidence type="ECO:0000313" key="4">
    <source>
        <dbReference type="Proteomes" id="UP000078287"/>
    </source>
</evidence>
<feature type="transmembrane region" description="Helical" evidence="1">
    <location>
        <begin position="104"/>
        <end position="124"/>
    </location>
</feature>
<evidence type="ECO:0000259" key="2">
    <source>
        <dbReference type="Pfam" id="PF10418"/>
    </source>
</evidence>
<keyword evidence="1" id="KW-1133">Transmembrane helix</keyword>
<dbReference type="PANTHER" id="PTHR43513:SF3">
    <property type="entry name" value="DIHYDROOROTATE DEHYDROGENASE B (NAD(+)), ELECTRON TRANSFER SUBUNIT-RELATED"/>
    <property type="match status" value="1"/>
</dbReference>
<dbReference type="RefSeq" id="WP_066784808.1">
    <property type="nucleotide sequence ID" value="NZ_LWQS01000039.1"/>
</dbReference>
<keyword evidence="1" id="KW-0812">Transmembrane</keyword>
<protein>
    <recommendedName>
        <fullName evidence="2">Dihydroorotate dehydrogenase electron transfer subunit iron-sulphur cluster binding domain-containing protein</fullName>
    </recommendedName>
</protein>
<gene>
    <name evidence="3" type="ORF">A6A03_10800</name>
</gene>
<dbReference type="Proteomes" id="UP000078287">
    <property type="component" value="Unassembled WGS sequence"/>
</dbReference>
<dbReference type="InterPro" id="IPR017938">
    <property type="entry name" value="Riboflavin_synthase-like_b-brl"/>
</dbReference>
<sequence length="255" mass="27276">MQLYYTATIHERYHFEGVVWLSVTAPGLARIAQPGQYALVRPSRSLDPLLWPAIFLAGADATKGEVEVLIDPRDPLLAWLIDLPAGATLDLCAPLGTPFAPAPATHTLLLAGVGIALPALLFVARRYAGRLSVALLLAGDKGYLPPPFLLPETVEVQTSAAGDGALFELLAAHAPTSPIRWADQVLFALPPSLLGQAAAAMRAARLRWDRGLAQVVVAGPLPCGVGVCRACQIETRNGWQRRCVEGPVFDLRDLR</sequence>
<dbReference type="Gene3D" id="2.10.240.10">
    <property type="entry name" value="Dihydroorotate dehydrogenase, electron transfer subunit"/>
    <property type="match status" value="1"/>
</dbReference>
<dbReference type="InterPro" id="IPR037117">
    <property type="entry name" value="Dihydroorotate_DH_ele_sf"/>
</dbReference>
<dbReference type="STRING" id="1707952.A6A03_10800"/>
<dbReference type="InterPro" id="IPR050353">
    <property type="entry name" value="PyrK_electron_transfer"/>
</dbReference>
<proteinExistence type="predicted"/>
<accession>A0A178MF08</accession>
<dbReference type="OrthoDB" id="9789468at2"/>
<dbReference type="SUPFAM" id="SSF63380">
    <property type="entry name" value="Riboflavin synthase domain-like"/>
    <property type="match status" value="1"/>
</dbReference>
<keyword evidence="1" id="KW-0472">Membrane</keyword>
<keyword evidence="4" id="KW-1185">Reference proteome</keyword>
<dbReference type="Gene3D" id="2.40.30.10">
    <property type="entry name" value="Translation factors"/>
    <property type="match status" value="1"/>
</dbReference>
<dbReference type="PANTHER" id="PTHR43513">
    <property type="entry name" value="DIHYDROOROTATE DEHYDROGENASE B (NAD(+)), ELECTRON TRANSFER SUBUNIT"/>
    <property type="match status" value="1"/>
</dbReference>
<name>A0A178MF08_9CHLR</name>
<reference evidence="3 4" key="1">
    <citation type="submission" date="2016-04" db="EMBL/GenBank/DDBJ databases">
        <title>Chloroflexus islandicus sp. nov., a thermophilic filamentous anoxygenic phototrophic bacterium from geyser Strokkur (Iceland).</title>
        <authorList>
            <person name="Gaisin V.A."/>
            <person name="Kalashnikov A.M."/>
            <person name="Sukhacheva M.V."/>
            <person name="Grouzdev D.S."/>
            <person name="Ivanov T.M."/>
            <person name="Kuznetsov B."/>
            <person name="Gorlenko V.M."/>
        </authorList>
    </citation>
    <scope>NUCLEOTIDE SEQUENCE [LARGE SCALE GENOMIC DNA]</scope>
    <source>
        <strain evidence="4">isl-2</strain>
    </source>
</reference>
<dbReference type="Pfam" id="PF10418">
    <property type="entry name" value="DHODB_Fe-S_bind"/>
    <property type="match status" value="1"/>
</dbReference>
<evidence type="ECO:0000313" key="3">
    <source>
        <dbReference type="EMBL" id="OAN47106.1"/>
    </source>
</evidence>
<dbReference type="CDD" id="cd06192">
    <property type="entry name" value="DHOD_e_trans_like"/>
    <property type="match status" value="1"/>
</dbReference>
<dbReference type="InterPro" id="IPR019480">
    <property type="entry name" value="Dihydroorotate_DH_Fe-S-bd"/>
</dbReference>
<feature type="domain" description="Dihydroorotate dehydrogenase electron transfer subunit iron-sulphur cluster binding" evidence="2">
    <location>
        <begin position="223"/>
        <end position="254"/>
    </location>
</feature>
<dbReference type="EMBL" id="LWQS01000039">
    <property type="protein sequence ID" value="OAN47106.1"/>
    <property type="molecule type" value="Genomic_DNA"/>
</dbReference>
<comment type="caution">
    <text evidence="3">The sequence shown here is derived from an EMBL/GenBank/DDBJ whole genome shotgun (WGS) entry which is preliminary data.</text>
</comment>
<organism evidence="3 4">
    <name type="scientific">Chloroflexus islandicus</name>
    <dbReference type="NCBI Taxonomy" id="1707952"/>
    <lineage>
        <taxon>Bacteria</taxon>
        <taxon>Bacillati</taxon>
        <taxon>Chloroflexota</taxon>
        <taxon>Chloroflexia</taxon>
        <taxon>Chloroflexales</taxon>
        <taxon>Chloroflexineae</taxon>
        <taxon>Chloroflexaceae</taxon>
        <taxon>Chloroflexus</taxon>
    </lineage>
</organism>
<dbReference type="AlphaFoldDB" id="A0A178MF08"/>